<reference evidence="2" key="2">
    <citation type="submission" date="2013-12" db="EMBL/GenBank/DDBJ databases">
        <authorList>
            <person name="Yu Y."/>
            <person name="Lee S."/>
            <person name="de Baynast K."/>
            <person name="Wissotski M."/>
            <person name="Liu L."/>
            <person name="Talag J."/>
            <person name="Goicoechea J."/>
            <person name="Angelova A."/>
            <person name="Jetty R."/>
            <person name="Kudrna D."/>
            <person name="Golser W."/>
            <person name="Rivera L."/>
            <person name="Zhang J."/>
            <person name="Wing R."/>
        </authorList>
    </citation>
    <scope>NUCLEOTIDE SEQUENCE</scope>
</reference>
<name>A0A0D9WI39_9ORYZ</name>
<proteinExistence type="predicted"/>
<reference evidence="1" key="3">
    <citation type="submission" date="2015-04" db="UniProtKB">
        <authorList>
            <consortium name="EnsemblPlants"/>
        </authorList>
    </citation>
    <scope>IDENTIFICATION</scope>
</reference>
<dbReference type="EnsemblPlants" id="LPERR05G17150.1">
    <property type="protein sequence ID" value="LPERR05G17150.1"/>
    <property type="gene ID" value="LPERR05G17150"/>
</dbReference>
<dbReference type="HOGENOM" id="CLU_2530747_0_0_1"/>
<sequence>MAALRLAARRIGAAAFQRPPPSPGFFTESLDMIEASFPYRFTRLHAVSYVGAKAFAATGTYLKSKVDGMLEEPKVHHKDEATYS</sequence>
<dbReference type="AlphaFoldDB" id="A0A0D9WI39"/>
<evidence type="ECO:0000313" key="2">
    <source>
        <dbReference type="Proteomes" id="UP000032180"/>
    </source>
</evidence>
<organism evidence="1 2">
    <name type="scientific">Leersia perrieri</name>
    <dbReference type="NCBI Taxonomy" id="77586"/>
    <lineage>
        <taxon>Eukaryota</taxon>
        <taxon>Viridiplantae</taxon>
        <taxon>Streptophyta</taxon>
        <taxon>Embryophyta</taxon>
        <taxon>Tracheophyta</taxon>
        <taxon>Spermatophyta</taxon>
        <taxon>Magnoliopsida</taxon>
        <taxon>Liliopsida</taxon>
        <taxon>Poales</taxon>
        <taxon>Poaceae</taxon>
        <taxon>BOP clade</taxon>
        <taxon>Oryzoideae</taxon>
        <taxon>Oryzeae</taxon>
        <taxon>Oryzinae</taxon>
        <taxon>Leersia</taxon>
    </lineage>
</organism>
<dbReference type="Proteomes" id="UP000032180">
    <property type="component" value="Chromosome 5"/>
</dbReference>
<dbReference type="Gramene" id="LPERR05G17150.1">
    <property type="protein sequence ID" value="LPERR05G17150.1"/>
    <property type="gene ID" value="LPERR05G17150"/>
</dbReference>
<keyword evidence="2" id="KW-1185">Reference proteome</keyword>
<protein>
    <submittedName>
        <fullName evidence="1">Uncharacterized protein</fullName>
    </submittedName>
</protein>
<reference evidence="1 2" key="1">
    <citation type="submission" date="2012-08" db="EMBL/GenBank/DDBJ databases">
        <title>Oryza genome evolution.</title>
        <authorList>
            <person name="Wing R.A."/>
        </authorList>
    </citation>
    <scope>NUCLEOTIDE SEQUENCE</scope>
</reference>
<evidence type="ECO:0000313" key="1">
    <source>
        <dbReference type="EnsemblPlants" id="LPERR05G17150.1"/>
    </source>
</evidence>
<accession>A0A0D9WI39</accession>